<comment type="caution">
    <text evidence="1">The sequence shown here is derived from an EMBL/GenBank/DDBJ whole genome shotgun (WGS) entry which is preliminary data.</text>
</comment>
<protein>
    <submittedName>
        <fullName evidence="1">Nucleotidyl transferase AbiEii/AbiGii toxin family protein</fullName>
    </submittedName>
</protein>
<dbReference type="Pfam" id="PF08843">
    <property type="entry name" value="AbiEii"/>
    <property type="match status" value="1"/>
</dbReference>
<sequence length="92" mass="10650">MVSLAERHSGKLCAAFDRQHPHDFYDVWSLLESRGFTEEIRRALVVYLGCHSRFTEELLSPRWKHISHHVASEFMGMANENITPELLQSAPQ</sequence>
<evidence type="ECO:0000313" key="2">
    <source>
        <dbReference type="Proteomes" id="UP001562065"/>
    </source>
</evidence>
<evidence type="ECO:0000313" key="1">
    <source>
        <dbReference type="EMBL" id="MEY1661161.1"/>
    </source>
</evidence>
<dbReference type="GO" id="GO:0016740">
    <property type="term" value="F:transferase activity"/>
    <property type="evidence" value="ECO:0007669"/>
    <property type="project" value="UniProtKB-KW"/>
</dbReference>
<keyword evidence="1" id="KW-0808">Transferase</keyword>
<reference evidence="1 2" key="1">
    <citation type="submission" date="2024-07" db="EMBL/GenBank/DDBJ databases">
        <authorList>
            <person name="Ren Q."/>
        </authorList>
    </citation>
    <scope>NUCLEOTIDE SEQUENCE [LARGE SCALE GENOMIC DNA]</scope>
    <source>
        <strain evidence="1 2">REN37</strain>
    </source>
</reference>
<gene>
    <name evidence="1" type="ORF">AB5I84_03260</name>
</gene>
<keyword evidence="2" id="KW-1185">Reference proteome</keyword>
<accession>A0ABV4AE78</accession>
<organism evidence="1 2">
    <name type="scientific">Isoalcanivorax beigongshangi</name>
    <dbReference type="NCBI Taxonomy" id="3238810"/>
    <lineage>
        <taxon>Bacteria</taxon>
        <taxon>Pseudomonadati</taxon>
        <taxon>Pseudomonadota</taxon>
        <taxon>Gammaproteobacteria</taxon>
        <taxon>Oceanospirillales</taxon>
        <taxon>Alcanivoracaceae</taxon>
        <taxon>Isoalcanivorax</taxon>
    </lineage>
</organism>
<dbReference type="Proteomes" id="UP001562065">
    <property type="component" value="Unassembled WGS sequence"/>
</dbReference>
<dbReference type="InterPro" id="IPR014942">
    <property type="entry name" value="AbiEii"/>
</dbReference>
<dbReference type="EMBL" id="JBGCUO010000001">
    <property type="protein sequence ID" value="MEY1661161.1"/>
    <property type="molecule type" value="Genomic_DNA"/>
</dbReference>
<dbReference type="RefSeq" id="WP_369454407.1">
    <property type="nucleotide sequence ID" value="NZ_JBGCUO010000001.1"/>
</dbReference>
<name>A0ABV4AE78_9GAMM</name>
<proteinExistence type="predicted"/>